<dbReference type="EMBL" id="KQ964245">
    <property type="protein sequence ID" value="KXJ96539.1"/>
    <property type="molecule type" value="Genomic_DNA"/>
</dbReference>
<feature type="compositionally biased region" description="Basic and acidic residues" evidence="1">
    <location>
        <begin position="653"/>
        <end position="663"/>
    </location>
</feature>
<sequence>MAVNVPSANSTGQTAAPQPPRALPRTQVSEDDIEDAFVLFILYCNPAVPTSAATDTLREAFRSLPKSGGKSFSTFVLFGLIKQLDAKELKTWAELVVKLGVDPPDQEKGESVQKIQQYAVRLKRWMHALHVDAFFDFLMGNEHVYWTHVPAGANPICDEGRDGVAAEDDMALRALLPHIKPKRGRRKPEDDLSNSPAQRARLRSPSLMSDAGSMDPWTAHPAGARAFVFPPVHSGRQNHMQIPQSAYPWHGDGSMSAFPQSAMAPGTAFWGDPIEPQSAITPSRARVNPRRHGAKVVSSAWRSNTNTNNRGRGRPPTSNKLSEPMSAHPDFARSRLDSSPEERKALSQSPPALASVEELSPETVLPPVVVLPASHVPIPSAQTSRPARPNRLSLQVPERQGGSVRLATPPAPAPPVVITPPPAFAQPSRSTSHARQRSLQNGMQQHQQTNGRFGMSPKAQYRSLSTSGSAANGYRSSPQSSLLSATNGAQTGLSMARQSVIASTGSGRDTTNCDEVESLLMMRLLTATWLDPNGQLTAPPEDMEEVRALVTAIISGLRRRAQSDEAFLMSLSGLLIGSWAGGIGHTGLLANDDERNSRSEGARKRKSGLTIQRLEVATDYTRYDCRWEMRYGEIVGKFSHDDVIPHSRWKKVFQREQHQDGRRASSISGGSETAGDSEDGSNGGVGAAAEFWKRKFATLAQTVAAMEQSP</sequence>
<gene>
    <name evidence="2" type="ORF">Micbo1qcDRAFT_191264</name>
</gene>
<keyword evidence="3" id="KW-1185">Reference proteome</keyword>
<name>A0A136JHC0_9PEZI</name>
<feature type="region of interest" description="Disordered" evidence="1">
    <location>
        <begin position="176"/>
        <end position="216"/>
    </location>
</feature>
<dbReference type="STRING" id="196109.A0A136JHC0"/>
<feature type="compositionally biased region" description="Basic and acidic residues" evidence="1">
    <location>
        <begin position="330"/>
        <end position="345"/>
    </location>
</feature>
<dbReference type="PANTHER" id="PTHR42048:SF1">
    <property type="entry name" value="ARS-BINDING PROTEIN 2"/>
    <property type="match status" value="1"/>
</dbReference>
<dbReference type="Proteomes" id="UP000070501">
    <property type="component" value="Unassembled WGS sequence"/>
</dbReference>
<evidence type="ECO:0000313" key="3">
    <source>
        <dbReference type="Proteomes" id="UP000070501"/>
    </source>
</evidence>
<reference evidence="3" key="1">
    <citation type="submission" date="2016-02" db="EMBL/GenBank/DDBJ databases">
        <title>Draft genome sequence of Microdochium bolleyi, a fungal endophyte of beachgrass.</title>
        <authorList>
            <consortium name="DOE Joint Genome Institute"/>
            <person name="David A.S."/>
            <person name="May G."/>
            <person name="Haridas S."/>
            <person name="Lim J."/>
            <person name="Wang M."/>
            <person name="Labutti K."/>
            <person name="Lipzen A."/>
            <person name="Barry K."/>
            <person name="Grigoriev I.V."/>
        </authorList>
    </citation>
    <scope>NUCLEOTIDE SEQUENCE [LARGE SCALE GENOMIC DNA]</scope>
    <source>
        <strain evidence="3">J235TASD1</strain>
    </source>
</reference>
<feature type="region of interest" description="Disordered" evidence="1">
    <location>
        <begin position="1"/>
        <end position="26"/>
    </location>
</feature>
<dbReference type="AlphaFoldDB" id="A0A136JHC0"/>
<dbReference type="InParanoid" id="A0A136JHC0"/>
<dbReference type="Pfam" id="PF09441">
    <property type="entry name" value="Abp2"/>
    <property type="match status" value="1"/>
</dbReference>
<accession>A0A136JHC0</accession>
<feature type="compositionally biased region" description="Polar residues" evidence="1">
    <location>
        <begin position="427"/>
        <end position="451"/>
    </location>
</feature>
<dbReference type="InterPro" id="IPR018562">
    <property type="entry name" value="ARS-binding_2"/>
</dbReference>
<evidence type="ECO:0000313" key="2">
    <source>
        <dbReference type="EMBL" id="KXJ96539.1"/>
    </source>
</evidence>
<proteinExistence type="predicted"/>
<dbReference type="GO" id="GO:0003688">
    <property type="term" value="F:DNA replication origin binding"/>
    <property type="evidence" value="ECO:0007669"/>
    <property type="project" value="TreeGrafter"/>
</dbReference>
<feature type="region of interest" description="Disordered" evidence="1">
    <location>
        <begin position="653"/>
        <end position="685"/>
    </location>
</feature>
<feature type="region of interest" description="Disordered" evidence="1">
    <location>
        <begin position="379"/>
        <end position="485"/>
    </location>
</feature>
<organism evidence="2 3">
    <name type="scientific">Microdochium bolleyi</name>
    <dbReference type="NCBI Taxonomy" id="196109"/>
    <lineage>
        <taxon>Eukaryota</taxon>
        <taxon>Fungi</taxon>
        <taxon>Dikarya</taxon>
        <taxon>Ascomycota</taxon>
        <taxon>Pezizomycotina</taxon>
        <taxon>Sordariomycetes</taxon>
        <taxon>Xylariomycetidae</taxon>
        <taxon>Xylariales</taxon>
        <taxon>Microdochiaceae</taxon>
        <taxon>Microdochium</taxon>
    </lineage>
</organism>
<protein>
    <submittedName>
        <fullName evidence="2">ARS binding protein 2-domain-containing protein</fullName>
    </submittedName>
</protein>
<feature type="compositionally biased region" description="Low complexity" evidence="1">
    <location>
        <begin position="304"/>
        <end position="317"/>
    </location>
</feature>
<feature type="region of interest" description="Disordered" evidence="1">
    <location>
        <begin position="267"/>
        <end position="358"/>
    </location>
</feature>
<feature type="compositionally biased region" description="Polar residues" evidence="1">
    <location>
        <begin position="462"/>
        <end position="485"/>
    </location>
</feature>
<feature type="compositionally biased region" description="Pro residues" evidence="1">
    <location>
        <begin position="409"/>
        <end position="424"/>
    </location>
</feature>
<dbReference type="OrthoDB" id="2104370at2759"/>
<feature type="compositionally biased region" description="Polar residues" evidence="1">
    <location>
        <begin position="1"/>
        <end position="16"/>
    </location>
</feature>
<dbReference type="PANTHER" id="PTHR42048">
    <property type="entry name" value="ARS-BINDING PROTEIN 2"/>
    <property type="match status" value="1"/>
</dbReference>
<evidence type="ECO:0000256" key="1">
    <source>
        <dbReference type="SAM" id="MobiDB-lite"/>
    </source>
</evidence>